<comment type="caution">
    <text evidence="1">The sequence shown here is derived from an EMBL/GenBank/DDBJ whole genome shotgun (WGS) entry which is preliminary data.</text>
</comment>
<accession>A0A0F9UAQ3</accession>
<dbReference type="EMBL" id="LAZR01000171">
    <property type="protein sequence ID" value="KKN84432.1"/>
    <property type="molecule type" value="Genomic_DNA"/>
</dbReference>
<proteinExistence type="predicted"/>
<organism evidence="1">
    <name type="scientific">marine sediment metagenome</name>
    <dbReference type="NCBI Taxonomy" id="412755"/>
    <lineage>
        <taxon>unclassified sequences</taxon>
        <taxon>metagenomes</taxon>
        <taxon>ecological metagenomes</taxon>
    </lineage>
</organism>
<reference evidence="1" key="1">
    <citation type="journal article" date="2015" name="Nature">
        <title>Complex archaea that bridge the gap between prokaryotes and eukaryotes.</title>
        <authorList>
            <person name="Spang A."/>
            <person name="Saw J.H."/>
            <person name="Jorgensen S.L."/>
            <person name="Zaremba-Niedzwiedzka K."/>
            <person name="Martijn J."/>
            <person name="Lind A.E."/>
            <person name="van Eijk R."/>
            <person name="Schleper C."/>
            <person name="Guy L."/>
            <person name="Ettema T.J."/>
        </authorList>
    </citation>
    <scope>NUCLEOTIDE SEQUENCE</scope>
</reference>
<gene>
    <name evidence="1" type="ORF">LCGC14_0288940</name>
</gene>
<evidence type="ECO:0000313" key="1">
    <source>
        <dbReference type="EMBL" id="KKN84432.1"/>
    </source>
</evidence>
<sequence>MPVSRFQELYPIHTCQECDLEHVSIPRLSAVAPGEDAPSPLLPYEVRALVEGSAHPGKSLSPSVDTPAHVYALLWGVVGSDRATLPSTLFMN</sequence>
<name>A0A0F9UAQ3_9ZZZZ</name>
<protein>
    <submittedName>
        <fullName evidence="1">Uncharacterized protein</fullName>
    </submittedName>
</protein>
<dbReference type="AlphaFoldDB" id="A0A0F9UAQ3"/>